<dbReference type="InterPro" id="IPR050228">
    <property type="entry name" value="Carboxylesterase_BioH"/>
</dbReference>
<dbReference type="SUPFAM" id="SSF53474">
    <property type="entry name" value="alpha/beta-Hydrolases"/>
    <property type="match status" value="1"/>
</dbReference>
<dbReference type="InterPro" id="IPR000073">
    <property type="entry name" value="AB_hydrolase_1"/>
</dbReference>
<evidence type="ECO:0000313" key="2">
    <source>
        <dbReference type="EMBL" id="CAA9289749.1"/>
    </source>
</evidence>
<dbReference type="PANTHER" id="PTHR43194:SF5">
    <property type="entry name" value="PIMELOYL-[ACYL-CARRIER PROTEIN] METHYL ESTER ESTERASE"/>
    <property type="match status" value="1"/>
</dbReference>
<dbReference type="Gene3D" id="3.40.50.1820">
    <property type="entry name" value="alpha/beta hydrolase"/>
    <property type="match status" value="1"/>
</dbReference>
<organism evidence="2">
    <name type="scientific">uncultured Chloroflexia bacterium</name>
    <dbReference type="NCBI Taxonomy" id="1672391"/>
    <lineage>
        <taxon>Bacteria</taxon>
        <taxon>Bacillati</taxon>
        <taxon>Chloroflexota</taxon>
        <taxon>Chloroflexia</taxon>
        <taxon>environmental samples</taxon>
    </lineage>
</organism>
<protein>
    <recommendedName>
        <fullName evidence="1">AB hydrolase-1 domain-containing protein</fullName>
    </recommendedName>
</protein>
<dbReference type="Pfam" id="PF12697">
    <property type="entry name" value="Abhydrolase_6"/>
    <property type="match status" value="1"/>
</dbReference>
<dbReference type="AlphaFoldDB" id="A0A6J4JX70"/>
<sequence length="266" mass="28752">MTDLPPTVVFVHGLWLHATSWAPWVERFQSEGYAAIAPGWPGEPETVESARRNPQAVARLGVDEVVRHYATILAPLEGPLVVIGHSVGGQVAQRLLAEGHASAAVAIDPAPIKGVVALAPSALRMVSIAMRNPANLRRAKSLTRRQFRYGFANAVSQREADMLYDAWTIPSPMRPLFQTATANLAPKSAVTVDTRTSSRGPLLLIAGSEDRTIPAPSVKSTRKLYAPSSAVTDYEELPNKGHSLTVDSGWPVVADTAVRWLKRQLT</sequence>
<evidence type="ECO:0000259" key="1">
    <source>
        <dbReference type="Pfam" id="PF12697"/>
    </source>
</evidence>
<dbReference type="InterPro" id="IPR029058">
    <property type="entry name" value="AB_hydrolase_fold"/>
</dbReference>
<gene>
    <name evidence="2" type="ORF">AVDCRST_MAG26-4004</name>
</gene>
<reference evidence="2" key="1">
    <citation type="submission" date="2020-02" db="EMBL/GenBank/DDBJ databases">
        <authorList>
            <person name="Meier V. D."/>
        </authorList>
    </citation>
    <scope>NUCLEOTIDE SEQUENCE</scope>
    <source>
        <strain evidence="2">AVDCRST_MAG26</strain>
    </source>
</reference>
<dbReference type="EMBL" id="CADCTK010000933">
    <property type="protein sequence ID" value="CAA9289749.1"/>
    <property type="molecule type" value="Genomic_DNA"/>
</dbReference>
<dbReference type="PANTHER" id="PTHR43194">
    <property type="entry name" value="HYDROLASE ALPHA/BETA FOLD FAMILY"/>
    <property type="match status" value="1"/>
</dbReference>
<proteinExistence type="predicted"/>
<accession>A0A6J4JX70</accession>
<feature type="domain" description="AB hydrolase-1" evidence="1">
    <location>
        <begin position="8"/>
        <end position="253"/>
    </location>
</feature>
<name>A0A6J4JX70_9CHLR</name>